<comment type="caution">
    <text evidence="2">The sequence shown here is derived from an EMBL/GenBank/DDBJ whole genome shotgun (WGS) entry which is preliminary data.</text>
</comment>
<keyword evidence="1 2" id="KW-0378">Hydrolase</keyword>
<dbReference type="Gene3D" id="3.40.630.10">
    <property type="entry name" value="Zn peptidases"/>
    <property type="match status" value="1"/>
</dbReference>
<proteinExistence type="predicted"/>
<dbReference type="PANTHER" id="PTHR11014">
    <property type="entry name" value="PEPTIDASE M20 FAMILY MEMBER"/>
    <property type="match status" value="1"/>
</dbReference>
<dbReference type="EMBL" id="JAAGYU010001779">
    <property type="protein sequence ID" value="NEL80650.1"/>
    <property type="molecule type" value="Genomic_DNA"/>
</dbReference>
<dbReference type="SUPFAM" id="SSF53187">
    <property type="entry name" value="Zn-dependent exopeptidases"/>
    <property type="match status" value="1"/>
</dbReference>
<dbReference type="Pfam" id="PF01546">
    <property type="entry name" value="Peptidase_M20"/>
    <property type="match status" value="1"/>
</dbReference>
<dbReference type="GO" id="GO:0016787">
    <property type="term" value="F:hydrolase activity"/>
    <property type="evidence" value="ECO:0007669"/>
    <property type="project" value="UniProtKB-KW"/>
</dbReference>
<evidence type="ECO:0000313" key="3">
    <source>
        <dbReference type="Proteomes" id="UP000471082"/>
    </source>
</evidence>
<feature type="non-terminal residue" evidence="2">
    <location>
        <position position="1"/>
    </location>
</feature>
<dbReference type="AlphaFoldDB" id="A0A7X5N376"/>
<dbReference type="InterPro" id="IPR002933">
    <property type="entry name" value="Peptidase_M20"/>
</dbReference>
<name>A0A7X5N376_XANPE</name>
<protein>
    <submittedName>
        <fullName evidence="2">M20/M25/M40 family metallo-hydrolase</fullName>
    </submittedName>
</protein>
<dbReference type="InterPro" id="IPR017439">
    <property type="entry name" value="Amidohydrolase"/>
</dbReference>
<sequence>GNPATVNDPALTARMLPSLQAVVGADNVYEPPLQMGAEDFSFYAQQVPSMFFFVGSTAKGIDPATAPSNHSPQFLLDESSLDVGLRALLQVSLDYLHQGEAG</sequence>
<gene>
    <name evidence="2" type="ORF">G3W61_30870</name>
</gene>
<dbReference type="Proteomes" id="UP000471082">
    <property type="component" value="Unassembled WGS sequence"/>
</dbReference>
<organism evidence="2 3">
    <name type="scientific">Xanthomonas perforans</name>
    <dbReference type="NCBI Taxonomy" id="442694"/>
    <lineage>
        <taxon>Bacteria</taxon>
        <taxon>Pseudomonadati</taxon>
        <taxon>Pseudomonadota</taxon>
        <taxon>Gammaproteobacteria</taxon>
        <taxon>Lysobacterales</taxon>
        <taxon>Lysobacteraceae</taxon>
        <taxon>Xanthomonas</taxon>
    </lineage>
</organism>
<accession>A0A7X5N376</accession>
<evidence type="ECO:0000256" key="1">
    <source>
        <dbReference type="ARBA" id="ARBA00022801"/>
    </source>
</evidence>
<evidence type="ECO:0000313" key="2">
    <source>
        <dbReference type="EMBL" id="NEL80650.1"/>
    </source>
</evidence>
<dbReference type="PANTHER" id="PTHR11014:SF63">
    <property type="entry name" value="METALLOPEPTIDASE, PUTATIVE (AFU_ORTHOLOGUE AFUA_6G09600)-RELATED"/>
    <property type="match status" value="1"/>
</dbReference>
<reference evidence="2 3" key="1">
    <citation type="submission" date="2019-11" db="EMBL/GenBank/DDBJ databases">
        <title>Genome-resolved metagenomics to study the prevalence of co-infection and intraspecific heterogeneity among plant pathogen metapopulations.</title>
        <authorList>
            <person name="Newberry E."/>
            <person name="Bhandari R."/>
            <person name="Kemble J."/>
            <person name="Sikora E."/>
            <person name="Potnis N."/>
        </authorList>
    </citation>
    <scope>NUCLEOTIDE SEQUENCE [LARGE SCALE GENOMIC DNA]</scope>
    <source>
        <strain evidence="2">Xp_Tom_Tuscaloosa_18b</strain>
    </source>
</reference>